<evidence type="ECO:0000313" key="2">
    <source>
        <dbReference type="Proteomes" id="UP000070700"/>
    </source>
</evidence>
<keyword evidence="2" id="KW-1185">Reference proteome</keyword>
<dbReference type="KEGG" id="psco:LY89DRAFT_689828"/>
<reference evidence="1 2" key="1">
    <citation type="submission" date="2015-10" db="EMBL/GenBank/DDBJ databases">
        <title>Full genome of DAOMC 229536 Phialocephala scopiformis, a fungal endophyte of spruce producing the potent anti-insectan compound rugulosin.</title>
        <authorList>
            <consortium name="DOE Joint Genome Institute"/>
            <person name="Walker A.K."/>
            <person name="Frasz S.L."/>
            <person name="Seifert K.A."/>
            <person name="Miller J.D."/>
            <person name="Mondo S.J."/>
            <person name="Labutti K."/>
            <person name="Lipzen A."/>
            <person name="Dockter R."/>
            <person name="Kennedy M."/>
            <person name="Grigoriev I.V."/>
            <person name="Spatafora J.W."/>
        </authorList>
    </citation>
    <scope>NUCLEOTIDE SEQUENCE [LARGE SCALE GENOMIC DNA]</scope>
    <source>
        <strain evidence="1 2">CBS 120377</strain>
    </source>
</reference>
<sequence length="53" mass="6180">MDPFIRLRHSLVERCCWLWQIRDCCSRGNVGVQGESTCFEILLSTNHIDKQNA</sequence>
<dbReference type="InParanoid" id="A0A132BC26"/>
<accession>A0A132BC26</accession>
<name>A0A132BC26_MOLSC</name>
<protein>
    <submittedName>
        <fullName evidence="1">Uncharacterized protein</fullName>
    </submittedName>
</protein>
<organism evidence="1 2">
    <name type="scientific">Mollisia scopiformis</name>
    <name type="common">Conifer needle endophyte fungus</name>
    <name type="synonym">Phialocephala scopiformis</name>
    <dbReference type="NCBI Taxonomy" id="149040"/>
    <lineage>
        <taxon>Eukaryota</taxon>
        <taxon>Fungi</taxon>
        <taxon>Dikarya</taxon>
        <taxon>Ascomycota</taxon>
        <taxon>Pezizomycotina</taxon>
        <taxon>Leotiomycetes</taxon>
        <taxon>Helotiales</taxon>
        <taxon>Mollisiaceae</taxon>
        <taxon>Mollisia</taxon>
    </lineage>
</organism>
<gene>
    <name evidence="1" type="ORF">LY89DRAFT_689828</name>
</gene>
<dbReference type="Proteomes" id="UP000070700">
    <property type="component" value="Unassembled WGS sequence"/>
</dbReference>
<dbReference type="EMBL" id="KQ947430">
    <property type="protein sequence ID" value="KUJ09931.1"/>
    <property type="molecule type" value="Genomic_DNA"/>
</dbReference>
<dbReference type="GeneID" id="28825706"/>
<dbReference type="RefSeq" id="XP_018064286.1">
    <property type="nucleotide sequence ID" value="XM_018215980.1"/>
</dbReference>
<evidence type="ECO:0000313" key="1">
    <source>
        <dbReference type="EMBL" id="KUJ09931.1"/>
    </source>
</evidence>
<proteinExistence type="predicted"/>
<dbReference type="AlphaFoldDB" id="A0A132BC26"/>